<name>A0A1B2DRG8_9BACL</name>
<organism evidence="1">
    <name type="scientific">Paenibacillus sp. BIHB 4019</name>
    <dbReference type="NCBI Taxonomy" id="1870819"/>
    <lineage>
        <taxon>Bacteria</taxon>
        <taxon>Bacillati</taxon>
        <taxon>Bacillota</taxon>
        <taxon>Bacilli</taxon>
        <taxon>Bacillales</taxon>
        <taxon>Paenibacillaceae</taxon>
        <taxon>Paenibacillus</taxon>
    </lineage>
</organism>
<dbReference type="InterPro" id="IPR009711">
    <property type="entry name" value="UPF0473"/>
</dbReference>
<sequence length="104" mass="11610">MDQGEVLIPQPLERLREAFGPQIELLAGGGVMETFVIKAEFKLGSYVYAALQSEAMKGEDEVELFRVIGEAGQEPELETIEDDEEWELASEAYDDLLFAGDERP</sequence>
<dbReference type="AlphaFoldDB" id="A0A1B2DRG8"/>
<protein>
    <recommendedName>
        <fullName evidence="2">DUF1292 domain-containing protein</fullName>
    </recommendedName>
</protein>
<evidence type="ECO:0000313" key="1">
    <source>
        <dbReference type="EMBL" id="ANY70298.1"/>
    </source>
</evidence>
<dbReference type="Pfam" id="PF06949">
    <property type="entry name" value="DUF1292"/>
    <property type="match status" value="1"/>
</dbReference>
<reference evidence="1" key="1">
    <citation type="submission" date="2016-08" db="EMBL/GenBank/DDBJ databases">
        <title>Complete Genome Seqeunce of Paenibacillus sp. BIHB 4019 from tea rhizoplane.</title>
        <authorList>
            <person name="Thakur R."/>
            <person name="Swarnkar M.K."/>
            <person name="Gulati A."/>
        </authorList>
    </citation>
    <scope>NUCLEOTIDE SEQUENCE [LARGE SCALE GENOMIC DNA]</scope>
    <source>
        <strain evidence="1">BIHB4019</strain>
    </source>
</reference>
<gene>
    <name evidence="1" type="ORF">BBD42_30230</name>
</gene>
<accession>A0A1B2DRG8</accession>
<evidence type="ECO:0008006" key="2">
    <source>
        <dbReference type="Google" id="ProtNLM"/>
    </source>
</evidence>
<dbReference type="EMBL" id="CP016808">
    <property type="protein sequence ID" value="ANY70298.1"/>
    <property type="molecule type" value="Genomic_DNA"/>
</dbReference>
<proteinExistence type="predicted"/>
<dbReference type="RefSeq" id="WP_056040039.1">
    <property type="nucleotide sequence ID" value="NZ_CP016808.1"/>
</dbReference>